<evidence type="ECO:0000256" key="4">
    <source>
        <dbReference type="ARBA" id="ARBA00022719"/>
    </source>
</evidence>
<dbReference type="SUPFAM" id="SSF51905">
    <property type="entry name" value="FAD/NAD(P)-binding domain"/>
    <property type="match status" value="4"/>
</dbReference>
<evidence type="ECO:0000256" key="6">
    <source>
        <dbReference type="ARBA" id="ARBA00022946"/>
    </source>
</evidence>
<reference evidence="18" key="1">
    <citation type="journal article" date="2023" name="Front. Mar. Sci.">
        <title>A new Merluccius polli reference genome to investigate the effects of global change in West African waters.</title>
        <authorList>
            <person name="Mateo J.L."/>
            <person name="Blanco-Fernandez C."/>
            <person name="Garcia-Vazquez E."/>
            <person name="Machado-Schiaffino G."/>
        </authorList>
    </citation>
    <scope>NUCLEOTIDE SEQUENCE</scope>
    <source>
        <strain evidence="18">C29</strain>
        <tissue evidence="18">Fin</tissue>
    </source>
</reference>
<evidence type="ECO:0000256" key="16">
    <source>
        <dbReference type="ARBA" id="ARBA00082958"/>
    </source>
</evidence>
<dbReference type="GO" id="GO:0070224">
    <property type="term" value="F:sulfide:quinone oxidoreductase activity"/>
    <property type="evidence" value="ECO:0007669"/>
    <property type="project" value="TreeGrafter"/>
</dbReference>
<comment type="catalytic activity">
    <reaction evidence="10">
        <text>ubiquinone-10 + hydrogen sulfide + glutathione + H(+) = S-sulfanylglutathione + ubiquinol-10</text>
        <dbReference type="Rhea" id="RHEA:62608"/>
        <dbReference type="ChEBI" id="CHEBI:15378"/>
        <dbReference type="ChEBI" id="CHEBI:29919"/>
        <dbReference type="ChEBI" id="CHEBI:46245"/>
        <dbReference type="ChEBI" id="CHEBI:57925"/>
        <dbReference type="ChEBI" id="CHEBI:58905"/>
        <dbReference type="ChEBI" id="CHEBI:64183"/>
    </reaction>
    <physiologicalReaction direction="left-to-right" evidence="10">
        <dbReference type="Rhea" id="RHEA:62609"/>
    </physiologicalReaction>
</comment>
<dbReference type="GO" id="GO:0048038">
    <property type="term" value="F:quinone binding"/>
    <property type="evidence" value="ECO:0007669"/>
    <property type="project" value="UniProtKB-KW"/>
</dbReference>
<dbReference type="EC" id="1.8.5.8" evidence="14"/>
<evidence type="ECO:0000256" key="8">
    <source>
        <dbReference type="ARBA" id="ARBA00023128"/>
    </source>
</evidence>
<name>A0AA47MF86_MERPO</name>
<proteinExistence type="inferred from homology"/>
<evidence type="ECO:0000256" key="3">
    <source>
        <dbReference type="ARBA" id="ARBA00022630"/>
    </source>
</evidence>
<feature type="domain" description="FAD/NAD(P)-binding" evidence="17">
    <location>
        <begin position="444"/>
        <end position="739"/>
    </location>
</feature>
<dbReference type="Proteomes" id="UP001174136">
    <property type="component" value="Unassembled WGS sequence"/>
</dbReference>
<comment type="catalytic activity">
    <reaction evidence="9">
        <text>ubiquinone-10 + hydrogen sulfide + sulfite + 2 H(+) = ubiquinol-10 + thiosulfate</text>
        <dbReference type="Rhea" id="RHEA:38359"/>
        <dbReference type="ChEBI" id="CHEBI:15378"/>
        <dbReference type="ChEBI" id="CHEBI:17359"/>
        <dbReference type="ChEBI" id="CHEBI:29919"/>
        <dbReference type="ChEBI" id="CHEBI:33542"/>
        <dbReference type="ChEBI" id="CHEBI:46245"/>
        <dbReference type="ChEBI" id="CHEBI:64183"/>
    </reaction>
    <physiologicalReaction direction="left-to-right" evidence="9">
        <dbReference type="Rhea" id="RHEA:38360"/>
    </physiologicalReaction>
</comment>
<evidence type="ECO:0000256" key="7">
    <source>
        <dbReference type="ARBA" id="ARBA00023002"/>
    </source>
</evidence>
<keyword evidence="3" id="KW-0285">Flavoprotein</keyword>
<comment type="cofactor">
    <cofactor evidence="1">
        <name>FAD</name>
        <dbReference type="ChEBI" id="CHEBI:57692"/>
    </cofactor>
</comment>
<comment type="caution">
    <text evidence="18">The sequence shown here is derived from an EMBL/GenBank/DDBJ whole genome shotgun (WGS) entry which is preliminary data.</text>
</comment>
<dbReference type="Gene3D" id="3.50.50.60">
    <property type="entry name" value="FAD/NAD(P)-binding domain"/>
    <property type="match status" value="4"/>
</dbReference>
<keyword evidence="6" id="KW-0809">Transit peptide</keyword>
<dbReference type="EMBL" id="JAOPHQ010004555">
    <property type="protein sequence ID" value="KAK0139029.1"/>
    <property type="molecule type" value="Genomic_DNA"/>
</dbReference>
<keyword evidence="5" id="KW-0274">FAD</keyword>
<dbReference type="GO" id="GO:0070221">
    <property type="term" value="P:sulfide oxidation, using sulfide:quinone oxidoreductase"/>
    <property type="evidence" value="ECO:0007669"/>
    <property type="project" value="TreeGrafter"/>
</dbReference>
<evidence type="ECO:0000256" key="14">
    <source>
        <dbReference type="ARBA" id="ARBA00066447"/>
    </source>
</evidence>
<evidence type="ECO:0000256" key="11">
    <source>
        <dbReference type="ARBA" id="ARBA00052986"/>
    </source>
</evidence>
<evidence type="ECO:0000313" key="18">
    <source>
        <dbReference type="EMBL" id="KAK0139029.1"/>
    </source>
</evidence>
<evidence type="ECO:0000256" key="10">
    <source>
        <dbReference type="ARBA" id="ARBA00052810"/>
    </source>
</evidence>
<evidence type="ECO:0000313" key="19">
    <source>
        <dbReference type="Proteomes" id="UP001174136"/>
    </source>
</evidence>
<evidence type="ECO:0000256" key="13">
    <source>
        <dbReference type="ARBA" id="ARBA00060891"/>
    </source>
</evidence>
<accession>A0AA47MF86</accession>
<comment type="catalytic activity">
    <reaction evidence="11">
        <text>a quinone + hydrogen sulfide + glutathione + H(+) = S-sulfanylglutathione + a quinol</text>
        <dbReference type="Rhea" id="RHEA:55156"/>
        <dbReference type="ChEBI" id="CHEBI:15378"/>
        <dbReference type="ChEBI" id="CHEBI:24646"/>
        <dbReference type="ChEBI" id="CHEBI:29919"/>
        <dbReference type="ChEBI" id="CHEBI:57925"/>
        <dbReference type="ChEBI" id="CHEBI:58905"/>
        <dbReference type="ChEBI" id="CHEBI:132124"/>
        <dbReference type="EC" id="1.8.5.8"/>
    </reaction>
    <physiologicalReaction direction="left-to-right" evidence="11">
        <dbReference type="Rhea" id="RHEA:55157"/>
    </physiologicalReaction>
</comment>
<comment type="function">
    <text evidence="12">Catalyzes the oxidation of hydrogen sulfide with the help of a quinone, such as ubiquinone-10, giving rise to thiosulfate and ultimately to sulfane (molecular sulfur) atoms. Requires an additional electron acceptor; can use sulfite, sulfide or cyanide (in vitro). It is believed the in vivo electron acceptor is glutathione.</text>
</comment>
<dbReference type="InterPro" id="IPR023753">
    <property type="entry name" value="FAD/NAD-binding_dom"/>
</dbReference>
<dbReference type="GO" id="GO:0106436">
    <property type="term" value="F:glutathione-dependent sulfide quinone oxidoreductase activity"/>
    <property type="evidence" value="ECO:0007669"/>
    <property type="project" value="UniProtKB-EC"/>
</dbReference>
<dbReference type="PANTHER" id="PTHR10632">
    <property type="entry name" value="SULFIDE:QUINONE OXIDOREDUCTASE"/>
    <property type="match status" value="1"/>
</dbReference>
<evidence type="ECO:0000256" key="15">
    <source>
        <dbReference type="ARBA" id="ARBA00070160"/>
    </source>
</evidence>
<comment type="similarity">
    <text evidence="13">Belongs to the SQRD family.</text>
</comment>
<evidence type="ECO:0000256" key="2">
    <source>
        <dbReference type="ARBA" id="ARBA00004173"/>
    </source>
</evidence>
<evidence type="ECO:0000256" key="5">
    <source>
        <dbReference type="ARBA" id="ARBA00022827"/>
    </source>
</evidence>
<dbReference type="PANTHER" id="PTHR10632:SF2">
    <property type="entry name" value="SULFIDE:QUINONE OXIDOREDUCTASE, MITOCHONDRIAL"/>
    <property type="match status" value="1"/>
</dbReference>
<keyword evidence="19" id="KW-1185">Reference proteome</keyword>
<dbReference type="InterPro" id="IPR015904">
    <property type="entry name" value="Sulphide_quinone_reductase"/>
</dbReference>
<evidence type="ECO:0000256" key="12">
    <source>
        <dbReference type="ARBA" id="ARBA00059167"/>
    </source>
</evidence>
<dbReference type="Pfam" id="PF07992">
    <property type="entry name" value="Pyr_redox_2"/>
    <property type="match status" value="1"/>
</dbReference>
<keyword evidence="4" id="KW-0874">Quinone</keyword>
<comment type="subcellular location">
    <subcellularLocation>
        <location evidence="2">Mitochondrion</location>
    </subcellularLocation>
</comment>
<dbReference type="InterPro" id="IPR036188">
    <property type="entry name" value="FAD/NAD-bd_sf"/>
</dbReference>
<dbReference type="GO" id="GO:0071949">
    <property type="term" value="F:FAD binding"/>
    <property type="evidence" value="ECO:0007669"/>
    <property type="project" value="TreeGrafter"/>
</dbReference>
<organism evidence="18 19">
    <name type="scientific">Merluccius polli</name>
    <name type="common">Benguela hake</name>
    <name type="synonym">Merluccius cadenati</name>
    <dbReference type="NCBI Taxonomy" id="89951"/>
    <lineage>
        <taxon>Eukaryota</taxon>
        <taxon>Metazoa</taxon>
        <taxon>Chordata</taxon>
        <taxon>Craniata</taxon>
        <taxon>Vertebrata</taxon>
        <taxon>Euteleostomi</taxon>
        <taxon>Actinopterygii</taxon>
        <taxon>Neopterygii</taxon>
        <taxon>Teleostei</taxon>
        <taxon>Neoteleostei</taxon>
        <taxon>Acanthomorphata</taxon>
        <taxon>Zeiogadaria</taxon>
        <taxon>Gadariae</taxon>
        <taxon>Gadiformes</taxon>
        <taxon>Gadoidei</taxon>
        <taxon>Merlucciidae</taxon>
        <taxon>Merluccius</taxon>
    </lineage>
</organism>
<gene>
    <name evidence="18" type="primary">SQOR</name>
    <name evidence="18" type="ORF">N1851_024449</name>
</gene>
<keyword evidence="8" id="KW-0496">Mitochondrion</keyword>
<protein>
    <recommendedName>
        <fullName evidence="15">Sulfide:quinone oxidoreductase, mitochondrial</fullName>
        <ecNumber evidence="14">1.8.5.8</ecNumber>
    </recommendedName>
    <alternativeName>
        <fullName evidence="16">Sulfide quinone oxidoreductase</fullName>
    </alternativeName>
</protein>
<dbReference type="AlphaFoldDB" id="A0AA47MF86"/>
<evidence type="ECO:0000259" key="17">
    <source>
        <dbReference type="Pfam" id="PF07992"/>
    </source>
</evidence>
<dbReference type="FunFam" id="3.50.50.60:FF:000034">
    <property type="entry name" value="sulfide:quinone oxidoreductase, mitochondrial"/>
    <property type="match status" value="2"/>
</dbReference>
<keyword evidence="7" id="KW-0560">Oxidoreductase</keyword>
<evidence type="ECO:0000256" key="1">
    <source>
        <dbReference type="ARBA" id="ARBA00001974"/>
    </source>
</evidence>
<dbReference type="GO" id="GO:0005739">
    <property type="term" value="C:mitochondrion"/>
    <property type="evidence" value="ECO:0007669"/>
    <property type="project" value="UniProtKB-SubCell"/>
</dbReference>
<evidence type="ECO:0000256" key="9">
    <source>
        <dbReference type="ARBA" id="ARBA00051038"/>
    </source>
</evidence>
<sequence length="843" mass="93840">MAALYCLKQCFPKSIGFSHLHTSSRACTKEHYKMLVLGGGSGGIAMSARMKRKFGAGHTHYYQPIWTLVGAGAKTVASSGRPTASVVPSGVKWVKSKVQEINPDSNTIITDNGKEISYEYLIVALGLQLHYEKIKGLPDAFDHPRIGSNYSIQTVEKTWKALQNFKEGNAVFTFPNTPVKCPGAPQKIMYLADAFLRKTGKRANANIIYNSSLPVLFAAKKYADVLWEIVKSRDIQVNLRHNLIEVRADKQEAVFENLDNPGETKVLQYEMLHVTPPMGPVQVIKSSSLADEAGWLNVDKETLQHKEHPNVFGIGDCTNLPTARTAAAVAAQSAILDRTITKVLKNEKPDKKYDGYTSCPLVTSYKTVVMAEFDYNFQPLETFPVDQGKESRIMYHMKADLMPHIYWQGLLKMAALYCLKQCFPKSIGFSHLHTSSRACTKEHYKMLVLGGGSGGIAMSARMKRRFGAGHTHYYQPIWTLVGAGAKTVASSGRPTASVVPSGVKWVKSKVQEINPDSNTIITDNGKEISYEYLIVALGLQLHYEKIKGLPEAFDHPRIGSNYSIQTVEKTWKALQNFKEGNAVFTFPNTPVKCAGAPQKIMYLADAFLRKTGKRANANIIYNTSLPVLFGVKKYADVLWEIVKSRDIQVNLRHNLIEVRADKQEAVFENLDNPGETKVLQYEMLHVTPPMGPIEVIKSSSLADEAGWLNVDKETLQHKTYSNVFGIGDCTNLPTSKTAAAVAAQTAILNRTITKVLKNEKPDKKYDGYTSCPLVTSYKTVILAEFDYNGQPLETFPVDQGRESRIMYHMKADLMPHIYWQGLLKGLWGGPGPYRKLLHLGMKN</sequence>